<accession>A0AAV4BW21</accession>
<gene>
    <name evidence="2" type="ORF">PoB_004950900</name>
</gene>
<dbReference type="SMART" id="SM00327">
    <property type="entry name" value="VWA"/>
    <property type="match status" value="1"/>
</dbReference>
<proteinExistence type="predicted"/>
<evidence type="ECO:0000313" key="2">
    <source>
        <dbReference type="EMBL" id="GFO23004.1"/>
    </source>
</evidence>
<sequence>MTKTYLALEKIATEHLFCTCNGGRITAADIAIVLTDGRSQNTHRTLQAARQLKAQGVWIIAIGIADAVDEELYGMASSKSDVFKSPDFDTLTSILDKVKERTCEACKRSRHGCCPDGISFAEGPKKEGCGTDPCPAQADIILLLDSSASIQHHDYAKELSFASRITDGFKIGPNNVRFAAAAFGSYPQKLFDLNSYSTVSALKQAIQGAPFLNSGTKTNKALEMVLNENMFSERKGGRSFAKDMVIVITDGRSTYAQATQRAADRLKATNVSIISVGIGSQVDITELRGLASEANNVFTTENFDHLDDIQEEAIQGAPFLNSGTKTNKALEMVLNENMFSERKGGRSFAKDMVIVITDGRSTYAQATQRAADRLKATNVSIISVGIGSQVDITELRGLASEANNVFTTENFDHLDDIQEEVNLRTCQGEKCC</sequence>
<dbReference type="InterPro" id="IPR050525">
    <property type="entry name" value="ECM_Assembly_Org"/>
</dbReference>
<dbReference type="PROSITE" id="PS50234">
    <property type="entry name" value="VWFA"/>
    <property type="match status" value="3"/>
</dbReference>
<dbReference type="AlphaFoldDB" id="A0AAV4BW21"/>
<reference evidence="2 3" key="1">
    <citation type="journal article" date="2021" name="Elife">
        <title>Chloroplast acquisition without the gene transfer in kleptoplastic sea slugs, Plakobranchus ocellatus.</title>
        <authorList>
            <person name="Maeda T."/>
            <person name="Takahashi S."/>
            <person name="Yoshida T."/>
            <person name="Shimamura S."/>
            <person name="Takaki Y."/>
            <person name="Nagai Y."/>
            <person name="Toyoda A."/>
            <person name="Suzuki Y."/>
            <person name="Arimoto A."/>
            <person name="Ishii H."/>
            <person name="Satoh N."/>
            <person name="Nishiyama T."/>
            <person name="Hasebe M."/>
            <person name="Maruyama T."/>
            <person name="Minagawa J."/>
            <person name="Obokata J."/>
            <person name="Shigenobu S."/>
        </authorList>
    </citation>
    <scope>NUCLEOTIDE SEQUENCE [LARGE SCALE GENOMIC DNA]</scope>
</reference>
<dbReference type="Proteomes" id="UP000735302">
    <property type="component" value="Unassembled WGS sequence"/>
</dbReference>
<dbReference type="Pfam" id="PF00092">
    <property type="entry name" value="VWA"/>
    <property type="match status" value="3"/>
</dbReference>
<dbReference type="SUPFAM" id="SSF53300">
    <property type="entry name" value="vWA-like"/>
    <property type="match status" value="3"/>
</dbReference>
<feature type="domain" description="VWFA" evidence="1">
    <location>
        <begin position="139"/>
        <end position="313"/>
    </location>
</feature>
<comment type="caution">
    <text evidence="2">The sequence shown here is derived from an EMBL/GenBank/DDBJ whole genome shotgun (WGS) entry which is preliminary data.</text>
</comment>
<dbReference type="InterPro" id="IPR002035">
    <property type="entry name" value="VWF_A"/>
</dbReference>
<dbReference type="CDD" id="cd01450">
    <property type="entry name" value="vWFA_subfamily_ECM"/>
    <property type="match status" value="1"/>
</dbReference>
<evidence type="ECO:0000259" key="1">
    <source>
        <dbReference type="PROSITE" id="PS50234"/>
    </source>
</evidence>
<keyword evidence="2" id="KW-0176">Collagen</keyword>
<organism evidence="2 3">
    <name type="scientific">Plakobranchus ocellatus</name>
    <dbReference type="NCBI Taxonomy" id="259542"/>
    <lineage>
        <taxon>Eukaryota</taxon>
        <taxon>Metazoa</taxon>
        <taxon>Spiralia</taxon>
        <taxon>Lophotrochozoa</taxon>
        <taxon>Mollusca</taxon>
        <taxon>Gastropoda</taxon>
        <taxon>Heterobranchia</taxon>
        <taxon>Euthyneura</taxon>
        <taxon>Panpulmonata</taxon>
        <taxon>Sacoglossa</taxon>
        <taxon>Placobranchoidea</taxon>
        <taxon>Plakobranchidae</taxon>
        <taxon>Plakobranchus</taxon>
    </lineage>
</organism>
<dbReference type="GO" id="GO:0005581">
    <property type="term" value="C:collagen trimer"/>
    <property type="evidence" value="ECO:0007669"/>
    <property type="project" value="UniProtKB-KW"/>
</dbReference>
<keyword evidence="3" id="KW-1185">Reference proteome</keyword>
<feature type="domain" description="VWFA" evidence="1">
    <location>
        <begin position="321"/>
        <end position="421"/>
    </location>
</feature>
<dbReference type="PANTHER" id="PTHR24020:SF20">
    <property type="entry name" value="PH DOMAIN-CONTAINING PROTEIN"/>
    <property type="match status" value="1"/>
</dbReference>
<name>A0AAV4BW21_9GAST</name>
<evidence type="ECO:0000313" key="3">
    <source>
        <dbReference type="Proteomes" id="UP000735302"/>
    </source>
</evidence>
<dbReference type="EMBL" id="BLXT01005495">
    <property type="protein sequence ID" value="GFO23004.1"/>
    <property type="molecule type" value="Genomic_DNA"/>
</dbReference>
<dbReference type="PRINTS" id="PR00453">
    <property type="entry name" value="VWFADOMAIN"/>
</dbReference>
<dbReference type="Gene3D" id="3.40.50.410">
    <property type="entry name" value="von Willebrand factor, type A domain"/>
    <property type="match status" value="3"/>
</dbReference>
<dbReference type="InterPro" id="IPR036465">
    <property type="entry name" value="vWFA_dom_sf"/>
</dbReference>
<dbReference type="PANTHER" id="PTHR24020">
    <property type="entry name" value="COLLAGEN ALPHA"/>
    <property type="match status" value="1"/>
</dbReference>
<protein>
    <submittedName>
        <fullName evidence="2">Collagen alpha-6(Vi) chain</fullName>
    </submittedName>
</protein>
<feature type="domain" description="VWFA" evidence="1">
    <location>
        <begin position="1"/>
        <end position="98"/>
    </location>
</feature>